<name>A0AAD8UUU6_BABGI</name>
<gene>
    <name evidence="3" type="ORF">BgAZ_101440</name>
</gene>
<feature type="coiled-coil region" evidence="1">
    <location>
        <begin position="68"/>
        <end position="95"/>
    </location>
</feature>
<dbReference type="AlphaFoldDB" id="A0AAD8UUU6"/>
<protein>
    <submittedName>
        <fullName evidence="3">Uncharacterized protein</fullName>
    </submittedName>
</protein>
<dbReference type="Proteomes" id="UP001230268">
    <property type="component" value="Unassembled WGS sequence"/>
</dbReference>
<proteinExistence type="predicted"/>
<comment type="caution">
    <text evidence="3">The sequence shown here is derived from an EMBL/GenBank/DDBJ whole genome shotgun (WGS) entry which is preliminary data.</text>
</comment>
<keyword evidence="1" id="KW-0175">Coiled coil</keyword>
<organism evidence="3 4">
    <name type="scientific">Babesia gibsoni</name>
    <dbReference type="NCBI Taxonomy" id="33632"/>
    <lineage>
        <taxon>Eukaryota</taxon>
        <taxon>Sar</taxon>
        <taxon>Alveolata</taxon>
        <taxon>Apicomplexa</taxon>
        <taxon>Aconoidasida</taxon>
        <taxon>Piroplasmida</taxon>
        <taxon>Babesiidae</taxon>
        <taxon>Babesia</taxon>
    </lineage>
</organism>
<dbReference type="EMBL" id="JAVEPI010000001">
    <property type="protein sequence ID" value="KAK1444238.1"/>
    <property type="molecule type" value="Genomic_DNA"/>
</dbReference>
<feature type="region of interest" description="Disordered" evidence="2">
    <location>
        <begin position="43"/>
        <end position="64"/>
    </location>
</feature>
<evidence type="ECO:0000313" key="3">
    <source>
        <dbReference type="EMBL" id="KAK1444238.1"/>
    </source>
</evidence>
<evidence type="ECO:0000256" key="1">
    <source>
        <dbReference type="SAM" id="Coils"/>
    </source>
</evidence>
<keyword evidence="4" id="KW-1185">Reference proteome</keyword>
<accession>A0AAD8UUU6</accession>
<evidence type="ECO:0000256" key="2">
    <source>
        <dbReference type="SAM" id="MobiDB-lite"/>
    </source>
</evidence>
<sequence length="533" mass="61412">MSKLFDNVRRYEDDDGAISAELGNIGSSIAGISWHRESLGGIVRTDEGSGDAEFTASPTPTKEGDDMLEHIKLLMENERKEKDRIRQLLEKERKLSIDKKSKHVEVNRNVSTMKLLEIATAISGRQPAQAKPQQDEQRMRRENAYYRNINRNRLNVPLEVNGYYRNKRSSTTELVRVLDVDALPLPMIHHMVCYAMVKHMPAETVIKVISRVAMLRDKDNHVAYQNFLRDVGKVASPMCRAEIVALLSRCYQSISVPFMVDYVRRYGTFSRRFMAKLIQTHSQPLPLDFMRYKAGQRTINQLLTRPWALFGYVKMLKKSSSKTYMYHNLLARGYVPDENEFDRFHSFGTLDSNMATTILNSEKLLNSTLEVDRQDSRVDPNRPEMYEEVLEAQTLGIPLEDIHDESVCVEESISAAPSSVGAQMVKIQTDLPQPRTRETTCGIKDVEENLPVDKSNITWDTPWGRKRDEFHFRGKTYALDAEHGWRIRKSPVRLHYLKNVKMNQRKRERKALRAKASKLARRALASHIDNAQN</sequence>
<reference evidence="3" key="1">
    <citation type="submission" date="2023-08" db="EMBL/GenBank/DDBJ databases">
        <title>Draft sequence of the Babesia gibsoni genome.</title>
        <authorList>
            <person name="Yamagishi J.Y."/>
            <person name="Xuan X.X."/>
        </authorList>
    </citation>
    <scope>NUCLEOTIDE SEQUENCE</scope>
    <source>
        <strain evidence="3">Azabu</strain>
    </source>
</reference>
<evidence type="ECO:0000313" key="4">
    <source>
        <dbReference type="Proteomes" id="UP001230268"/>
    </source>
</evidence>